<feature type="domain" description="Cohesin" evidence="2">
    <location>
        <begin position="77"/>
        <end position="187"/>
    </location>
</feature>
<feature type="non-terminal residue" evidence="3">
    <location>
        <position position="375"/>
    </location>
</feature>
<evidence type="ECO:0000313" key="3">
    <source>
        <dbReference type="EMBL" id="SVC55004.1"/>
    </source>
</evidence>
<accession>A0A382N1B2</accession>
<feature type="transmembrane region" description="Helical" evidence="1">
    <location>
        <begin position="310"/>
        <end position="330"/>
    </location>
</feature>
<name>A0A382N1B2_9ZZZZ</name>
<gene>
    <name evidence="3" type="ORF">METZ01_LOCUS307858</name>
</gene>
<dbReference type="EMBL" id="UINC01097363">
    <property type="protein sequence ID" value="SVC55004.1"/>
    <property type="molecule type" value="Genomic_DNA"/>
</dbReference>
<dbReference type="InterPro" id="IPR008965">
    <property type="entry name" value="CBM2/CBM3_carb-bd_dom_sf"/>
</dbReference>
<proteinExistence type="predicted"/>
<dbReference type="SUPFAM" id="SSF49384">
    <property type="entry name" value="Carbohydrate-binding domain"/>
    <property type="match status" value="1"/>
</dbReference>
<dbReference type="GO" id="GO:0030246">
    <property type="term" value="F:carbohydrate binding"/>
    <property type="evidence" value="ECO:0007669"/>
    <property type="project" value="InterPro"/>
</dbReference>
<dbReference type="SUPFAM" id="SSF49899">
    <property type="entry name" value="Concanavalin A-like lectins/glucanases"/>
    <property type="match status" value="1"/>
</dbReference>
<dbReference type="InterPro" id="IPR002102">
    <property type="entry name" value="Cohesin_dom"/>
</dbReference>
<dbReference type="Pfam" id="PF00963">
    <property type="entry name" value="Cohesin"/>
    <property type="match status" value="1"/>
</dbReference>
<dbReference type="AlphaFoldDB" id="A0A382N1B2"/>
<dbReference type="InterPro" id="IPR013320">
    <property type="entry name" value="ConA-like_dom_sf"/>
</dbReference>
<sequence>DEIRIWNVSRSETDIQDAMNTSLSGDEKGLLGYWNFDDGTAEDLTANGHDGEMEGDAQIVNLNDLPVGITIEDNVCKTAKELVINISIQNLGQKAKMTFDLVFDPSILQANAVVKGDEIISWLPPKIDNHKGVISLISWDNDGLLNNMQHETELAAVTFLALKKGKTNLEVRNQQLTLADGSNRLVETGIGTINILPKGSSPLFEFLERENLFTDLFWRVATCSIAALFGFLYFSIYLFDPTKEEHLYFSIIMLVISVTWMSGLILDTSDTYDNNGILVGLATDLTPPTVALAMTRFFYSMQYKKLPVRFFPHFLYISYRYLAFFSNFYFDLNLYFLPSSIASFIYVFLWIVDLYWMFKYPTKPKAAGFNILIIG</sequence>
<feature type="transmembrane region" description="Helical" evidence="1">
    <location>
        <begin position="216"/>
        <end position="239"/>
    </location>
</feature>
<protein>
    <recommendedName>
        <fullName evidence="2">Cohesin domain-containing protein</fullName>
    </recommendedName>
</protein>
<reference evidence="3" key="1">
    <citation type="submission" date="2018-05" db="EMBL/GenBank/DDBJ databases">
        <authorList>
            <person name="Lanie J.A."/>
            <person name="Ng W.-L."/>
            <person name="Kazmierczak K.M."/>
            <person name="Andrzejewski T.M."/>
            <person name="Davidsen T.M."/>
            <person name="Wayne K.J."/>
            <person name="Tettelin H."/>
            <person name="Glass J.I."/>
            <person name="Rusch D."/>
            <person name="Podicherti R."/>
            <person name="Tsui H.-C.T."/>
            <person name="Winkler M.E."/>
        </authorList>
    </citation>
    <scope>NUCLEOTIDE SEQUENCE</scope>
</reference>
<dbReference type="GO" id="GO:0000272">
    <property type="term" value="P:polysaccharide catabolic process"/>
    <property type="evidence" value="ECO:0007669"/>
    <property type="project" value="InterPro"/>
</dbReference>
<organism evidence="3">
    <name type="scientific">marine metagenome</name>
    <dbReference type="NCBI Taxonomy" id="408172"/>
    <lineage>
        <taxon>unclassified sequences</taxon>
        <taxon>metagenomes</taxon>
        <taxon>ecological metagenomes</taxon>
    </lineage>
</organism>
<keyword evidence="1" id="KW-0472">Membrane</keyword>
<dbReference type="Gene3D" id="2.60.120.200">
    <property type="match status" value="1"/>
</dbReference>
<dbReference type="Gene3D" id="2.60.40.680">
    <property type="match status" value="1"/>
</dbReference>
<feature type="transmembrane region" description="Helical" evidence="1">
    <location>
        <begin position="277"/>
        <end position="298"/>
    </location>
</feature>
<feature type="transmembrane region" description="Helical" evidence="1">
    <location>
        <begin position="336"/>
        <end position="356"/>
    </location>
</feature>
<evidence type="ECO:0000256" key="1">
    <source>
        <dbReference type="SAM" id="Phobius"/>
    </source>
</evidence>
<dbReference type="CDD" id="cd08547">
    <property type="entry name" value="Type_II_cohesin"/>
    <property type="match status" value="1"/>
</dbReference>
<evidence type="ECO:0000259" key="2">
    <source>
        <dbReference type="Pfam" id="PF00963"/>
    </source>
</evidence>
<keyword evidence="1" id="KW-1133">Transmembrane helix</keyword>
<feature type="transmembrane region" description="Helical" evidence="1">
    <location>
        <begin position="246"/>
        <end position="265"/>
    </location>
</feature>
<feature type="non-terminal residue" evidence="3">
    <location>
        <position position="1"/>
    </location>
</feature>
<keyword evidence="1" id="KW-0812">Transmembrane</keyword>